<dbReference type="PANTHER" id="PTHR21494:SF0">
    <property type="entry name" value="ACTIVATING SIGNAL COINTEGRATOR 1 COMPLEX SUBUNIT 2"/>
    <property type="match status" value="1"/>
</dbReference>
<comment type="caution">
    <text evidence="3">The sequence shown here is derived from an EMBL/GenBank/DDBJ whole genome shotgun (WGS) entry which is preliminary data.</text>
</comment>
<evidence type="ECO:0000313" key="3">
    <source>
        <dbReference type="EMBL" id="KAG1307570.1"/>
    </source>
</evidence>
<dbReference type="OrthoDB" id="5577209at2759"/>
<feature type="region of interest" description="Disordered" evidence="1">
    <location>
        <begin position="544"/>
        <end position="603"/>
    </location>
</feature>
<feature type="compositionally biased region" description="Basic residues" evidence="1">
    <location>
        <begin position="580"/>
        <end position="596"/>
    </location>
</feature>
<dbReference type="PANTHER" id="PTHR21494">
    <property type="entry name" value="ACTIVATING SIGNAL COINTEGRATOR 1 COMPLEX SUBUNIT 2 ASC-1 COMPLEX SUBUNIT P100"/>
    <property type="match status" value="1"/>
</dbReference>
<dbReference type="Gene3D" id="1.10.8.10">
    <property type="entry name" value="DNA helicase RuvA subunit, C-terminal domain"/>
    <property type="match status" value="1"/>
</dbReference>
<dbReference type="SMART" id="SM00546">
    <property type="entry name" value="CUE"/>
    <property type="match status" value="1"/>
</dbReference>
<gene>
    <name evidence="3" type="ORF">G6F64_006716</name>
</gene>
<evidence type="ECO:0000313" key="4">
    <source>
        <dbReference type="Proteomes" id="UP000716291"/>
    </source>
</evidence>
<evidence type="ECO:0000259" key="2">
    <source>
        <dbReference type="PROSITE" id="PS51140"/>
    </source>
</evidence>
<accession>A0A9P7BS27</accession>
<organism evidence="3 4">
    <name type="scientific">Rhizopus oryzae</name>
    <name type="common">Mucormycosis agent</name>
    <name type="synonym">Rhizopus arrhizus var. delemar</name>
    <dbReference type="NCBI Taxonomy" id="64495"/>
    <lineage>
        <taxon>Eukaryota</taxon>
        <taxon>Fungi</taxon>
        <taxon>Fungi incertae sedis</taxon>
        <taxon>Mucoromycota</taxon>
        <taxon>Mucoromycotina</taxon>
        <taxon>Mucoromycetes</taxon>
        <taxon>Mucorales</taxon>
        <taxon>Mucorineae</taxon>
        <taxon>Rhizopodaceae</taxon>
        <taxon>Rhizopus</taxon>
    </lineage>
</organism>
<dbReference type="Proteomes" id="UP000716291">
    <property type="component" value="Unassembled WGS sequence"/>
</dbReference>
<dbReference type="AlphaFoldDB" id="A0A9P7BS27"/>
<dbReference type="PROSITE" id="PS51140">
    <property type="entry name" value="CUE"/>
    <property type="match status" value="1"/>
</dbReference>
<dbReference type="InterPro" id="IPR003892">
    <property type="entry name" value="CUE"/>
</dbReference>
<protein>
    <recommendedName>
        <fullName evidence="2">CUE domain-containing protein</fullName>
    </recommendedName>
</protein>
<keyword evidence="4" id="KW-1185">Reference proteome</keyword>
<dbReference type="EMBL" id="JAANQT010000923">
    <property type="protein sequence ID" value="KAG1307570.1"/>
    <property type="molecule type" value="Genomic_DNA"/>
</dbReference>
<name>A0A9P7BS27_RHIOR</name>
<feature type="compositionally biased region" description="Low complexity" evidence="1">
    <location>
        <begin position="548"/>
        <end position="566"/>
    </location>
</feature>
<reference evidence="3" key="1">
    <citation type="journal article" date="2020" name="Microb. Genom.">
        <title>Genetic diversity of clinical and environmental Mucorales isolates obtained from an investigation of mucormycosis cases among solid organ transplant recipients.</title>
        <authorList>
            <person name="Nguyen M.H."/>
            <person name="Kaul D."/>
            <person name="Muto C."/>
            <person name="Cheng S.J."/>
            <person name="Richter R.A."/>
            <person name="Bruno V.M."/>
            <person name="Liu G."/>
            <person name="Beyhan S."/>
            <person name="Sundermann A.J."/>
            <person name="Mounaud S."/>
            <person name="Pasculle A.W."/>
            <person name="Nierman W.C."/>
            <person name="Driscoll E."/>
            <person name="Cumbie R."/>
            <person name="Clancy C.J."/>
            <person name="Dupont C.L."/>
        </authorList>
    </citation>
    <scope>NUCLEOTIDE SEQUENCE</scope>
    <source>
        <strain evidence="3">GL11</strain>
    </source>
</reference>
<feature type="compositionally biased region" description="Basic and acidic residues" evidence="1">
    <location>
        <begin position="568"/>
        <end position="579"/>
    </location>
</feature>
<sequence length="603" mass="69437">MEFLQFVPYNVEFQDIWEAAFKLWKANLSAILNMEDKAFIIATNTSSSFVNFIHQVWDAYLDGERVDSTLLRYLLLVYVRLSRLPSTENHCLFQTDLLVKLAVVYSSTNKLQVREIIQDFAENLTPILHTLVESIESLSQATLDRDVLERAYVLARTFDALVSATLPEFLPLDTLITDWYRDLVPCLKALVDSDRELAPYAYTIKRCFVSAFQSAADLYFFRPLGYTVSDQLVVIGEPINKDKAIEFLAQWIEKNEIKPSSAFVDAPLIMDWELAYAISDKISQINSSRFAGEDEMLQILQLQMEQVRDTIEQREDWRPQNNDDDREQKIAQVRDVLGNLSDDMIETYLDANNNDPEAVIIQLLQERDVPTQVLSSRKNIYDNDEFDVFSHNKIDTSKIYLGKKDKANADSLLDDKSFIDKDSMMQRVIDMYEDEYDDTYDDINDAAGVATVGQEDAQDIVKQKATHLDPGIQHESLLVHLFMENPDILARNSTTRKSPKRIELRKQTGMTDEQLEGWAIMFSRNPRKQRILDKYMLFDGKQDEISKKPQASQASQASQQSQPSKKPTTKDHSYKEKNKARFGNHNRKTMRDRKINKAGPPPS</sequence>
<proteinExistence type="predicted"/>
<dbReference type="InterPro" id="IPR052586">
    <property type="entry name" value="ASCC2"/>
</dbReference>
<evidence type="ECO:0000256" key="1">
    <source>
        <dbReference type="SAM" id="MobiDB-lite"/>
    </source>
</evidence>
<feature type="domain" description="CUE" evidence="2">
    <location>
        <begin position="325"/>
        <end position="368"/>
    </location>
</feature>
<dbReference type="GO" id="GO:0043130">
    <property type="term" value="F:ubiquitin binding"/>
    <property type="evidence" value="ECO:0007669"/>
    <property type="project" value="InterPro"/>
</dbReference>